<feature type="binding site" evidence="2">
    <location>
        <position position="77"/>
    </location>
    <ligand>
        <name>substrate</name>
    </ligand>
</feature>
<keyword evidence="3" id="KW-0136">Cellulose degradation</keyword>
<dbReference type="PIRSF" id="PIRSF001100">
    <property type="entry name" value="Beta_cellobiohydrolase"/>
    <property type="match status" value="1"/>
</dbReference>
<dbReference type="Proteomes" id="UP000636960">
    <property type="component" value="Unassembled WGS sequence"/>
</dbReference>
<dbReference type="GO" id="GO:0004553">
    <property type="term" value="F:hydrolase activity, hydrolyzing O-glycosyl compounds"/>
    <property type="evidence" value="ECO:0007669"/>
    <property type="project" value="InterPro"/>
</dbReference>
<dbReference type="PANTHER" id="PTHR34876">
    <property type="match status" value="1"/>
</dbReference>
<organism evidence="4 5">
    <name type="scientific">Paractinoplanes rishiriensis</name>
    <dbReference type="NCBI Taxonomy" id="1050105"/>
    <lineage>
        <taxon>Bacteria</taxon>
        <taxon>Bacillati</taxon>
        <taxon>Actinomycetota</taxon>
        <taxon>Actinomycetes</taxon>
        <taxon>Micromonosporales</taxon>
        <taxon>Micromonosporaceae</taxon>
        <taxon>Paractinoplanes</taxon>
    </lineage>
</organism>
<dbReference type="InterPro" id="IPR036434">
    <property type="entry name" value="Beta_cellobiohydrolase_sf"/>
</dbReference>
<feature type="signal peptide" evidence="3">
    <location>
        <begin position="1"/>
        <end position="23"/>
    </location>
</feature>
<dbReference type="InterPro" id="IPR016288">
    <property type="entry name" value="Beta_cellobiohydrolase"/>
</dbReference>
<keyword evidence="3" id="KW-0119">Carbohydrate metabolism</keyword>
<feature type="binding site" evidence="2">
    <location>
        <position position="225"/>
    </location>
    <ligand>
        <name>substrate</name>
    </ligand>
</feature>
<dbReference type="RefSeq" id="WP_203782257.1">
    <property type="nucleotide sequence ID" value="NZ_BOMV01000039.1"/>
</dbReference>
<feature type="binding site" evidence="2">
    <location>
        <position position="269"/>
    </location>
    <ligand>
        <name>substrate</name>
    </ligand>
</feature>
<accession>A0A919JVI2</accession>
<evidence type="ECO:0000256" key="3">
    <source>
        <dbReference type="RuleBase" id="RU361186"/>
    </source>
</evidence>
<evidence type="ECO:0000313" key="4">
    <source>
        <dbReference type="EMBL" id="GIE95971.1"/>
    </source>
</evidence>
<proteinExistence type="inferred from homology"/>
<dbReference type="AlphaFoldDB" id="A0A919JVI2"/>
<dbReference type="EC" id="3.2.1.-" evidence="3"/>
<keyword evidence="3" id="KW-0326">Glycosidase</keyword>
<feature type="binding site" evidence="2">
    <location>
        <position position="198"/>
    </location>
    <ligand>
        <name>substrate</name>
    </ligand>
</feature>
<comment type="similarity">
    <text evidence="3">Belongs to the glycosyl hydrolase family 6.</text>
</comment>
<feature type="active site" description="Proton donor" evidence="1">
    <location>
        <position position="152"/>
    </location>
</feature>
<name>A0A919JVI2_9ACTN</name>
<evidence type="ECO:0000256" key="2">
    <source>
        <dbReference type="PIRSR" id="PIRSR001100-2"/>
    </source>
</evidence>
<feature type="active site" description="Proton acceptor" evidence="1">
    <location>
        <position position="303"/>
    </location>
</feature>
<dbReference type="Gene3D" id="3.20.20.40">
    <property type="entry name" value="1, 4-beta cellobiohydrolase"/>
    <property type="match status" value="1"/>
</dbReference>
<dbReference type="PRINTS" id="PR00733">
    <property type="entry name" value="GLHYDRLASE6"/>
</dbReference>
<comment type="caution">
    <text evidence="4">The sequence shown here is derived from an EMBL/GenBank/DDBJ whole genome shotgun (WGS) entry which is preliminary data.</text>
</comment>
<feature type="chain" id="PRO_5038169651" description="Glucanase" evidence="3">
    <location>
        <begin position="24"/>
        <end position="327"/>
    </location>
</feature>
<feature type="binding site" evidence="2">
    <location>
        <position position="301"/>
    </location>
    <ligand>
        <name>substrate</name>
    </ligand>
</feature>
<keyword evidence="3" id="KW-0378">Hydrolase</keyword>
<feature type="binding site" evidence="2">
    <location>
        <position position="297"/>
    </location>
    <ligand>
        <name>substrate</name>
    </ligand>
</feature>
<keyword evidence="5" id="KW-1185">Reference proteome</keyword>
<sequence>MPRKFAILLFVLVAVAVAGVAAATTRGPARTTPAPPVGLYVDPYGAAPVHLRALERAGRTAEAALVRRIAVQPAATWFADDATGYVDRARRLVTSAAAARRIPVLTFYFIPHRDCGRYSAGGAADGLAYRRWVGNLAGALRGHRAIVILEPDAVAHAVRGCLNRVRAAERFALLASAVETLRSVPGVTVYLDAGNPTWLTPAEVVPALRRAGITRSHGFALNVANFETTAANLAYGIQLSRPLGGARFVVDTSRNGTGPARPGAGSRHWCNPPGRKLGTAPTLHTGHPLVAGYLWVKRPGESDGACSPGAPPAGRWFHRYALDLARQ</sequence>
<keyword evidence="3" id="KW-0624">Polysaccharide degradation</keyword>
<evidence type="ECO:0000256" key="1">
    <source>
        <dbReference type="PIRSR" id="PIRSR001100-1"/>
    </source>
</evidence>
<evidence type="ECO:0000313" key="5">
    <source>
        <dbReference type="Proteomes" id="UP000636960"/>
    </source>
</evidence>
<dbReference type="GO" id="GO:0030245">
    <property type="term" value="P:cellulose catabolic process"/>
    <property type="evidence" value="ECO:0007669"/>
    <property type="project" value="UniProtKB-KW"/>
</dbReference>
<dbReference type="Pfam" id="PF01341">
    <property type="entry name" value="Glyco_hydro_6"/>
    <property type="match status" value="1"/>
</dbReference>
<reference evidence="4" key="1">
    <citation type="submission" date="2021-01" db="EMBL/GenBank/DDBJ databases">
        <title>Whole genome shotgun sequence of Actinoplanes rishiriensis NBRC 108556.</title>
        <authorList>
            <person name="Komaki H."/>
            <person name="Tamura T."/>
        </authorList>
    </citation>
    <scope>NUCLEOTIDE SEQUENCE</scope>
    <source>
        <strain evidence="4">NBRC 108556</strain>
    </source>
</reference>
<dbReference type="EMBL" id="BOMV01000039">
    <property type="protein sequence ID" value="GIE95971.1"/>
    <property type="molecule type" value="Genomic_DNA"/>
</dbReference>
<keyword evidence="3" id="KW-0732">Signal</keyword>
<dbReference type="SUPFAM" id="SSF51989">
    <property type="entry name" value="Glycosyl hydrolases family 6, cellulases"/>
    <property type="match status" value="1"/>
</dbReference>
<gene>
    <name evidence="4" type="ORF">Ari01nite_34360</name>
</gene>
<dbReference type="PANTHER" id="PTHR34876:SF4">
    <property type="entry name" value="1,4-BETA-D-GLUCAN CELLOBIOHYDROLASE C-RELATED"/>
    <property type="match status" value="1"/>
</dbReference>
<protein>
    <recommendedName>
        <fullName evidence="3">Glucanase</fullName>
        <ecNumber evidence="3">3.2.1.-</ecNumber>
    </recommendedName>
</protein>